<evidence type="ECO:0000256" key="1">
    <source>
        <dbReference type="SAM" id="MobiDB-lite"/>
    </source>
</evidence>
<feature type="transmembrane region" description="Helical" evidence="2">
    <location>
        <begin position="324"/>
        <end position="341"/>
    </location>
</feature>
<dbReference type="RefSeq" id="WP_239262728.1">
    <property type="nucleotide sequence ID" value="NZ_JAKRCV010000009.1"/>
</dbReference>
<accession>A0ABS9Q015</accession>
<evidence type="ECO:0000259" key="3">
    <source>
        <dbReference type="Pfam" id="PF04235"/>
    </source>
</evidence>
<dbReference type="EMBL" id="JAKRCV010000009">
    <property type="protein sequence ID" value="MCG7321227.1"/>
    <property type="molecule type" value="Genomic_DNA"/>
</dbReference>
<protein>
    <recommendedName>
        <fullName evidence="3">DUF418 domain-containing protein</fullName>
    </recommendedName>
</protein>
<proteinExistence type="predicted"/>
<comment type="caution">
    <text evidence="4">The sequence shown here is derived from an EMBL/GenBank/DDBJ whole genome shotgun (WGS) entry which is preliminary data.</text>
</comment>
<feature type="transmembrane region" description="Helical" evidence="2">
    <location>
        <begin position="89"/>
        <end position="107"/>
    </location>
</feature>
<reference evidence="4 5" key="1">
    <citation type="submission" date="2022-02" db="EMBL/GenBank/DDBJ databases">
        <title>Uncovering new skin microbiome diversity through culturing and metagenomics.</title>
        <authorList>
            <person name="Conlan S."/>
            <person name="Deming C."/>
            <person name="Nisc Comparative Sequencing Program N."/>
            <person name="Segre J.A."/>
        </authorList>
    </citation>
    <scope>NUCLEOTIDE SEQUENCE [LARGE SCALE GENOMIC DNA]</scope>
    <source>
        <strain evidence="4 5">ACRQZ</strain>
    </source>
</reference>
<name>A0ABS9Q015_9MICO</name>
<feature type="region of interest" description="Disordered" evidence="1">
    <location>
        <begin position="363"/>
        <end position="382"/>
    </location>
</feature>
<dbReference type="Pfam" id="PF04235">
    <property type="entry name" value="DUF418"/>
    <property type="match status" value="1"/>
</dbReference>
<evidence type="ECO:0000313" key="4">
    <source>
        <dbReference type="EMBL" id="MCG7321227.1"/>
    </source>
</evidence>
<feature type="transmembrane region" description="Helical" evidence="2">
    <location>
        <begin position="112"/>
        <end position="132"/>
    </location>
</feature>
<feature type="transmembrane region" description="Helical" evidence="2">
    <location>
        <begin position="197"/>
        <end position="218"/>
    </location>
</feature>
<sequence length="382" mass="39310">MPSATTRVVAVDVARCLALLGILVNHLVGGLASAILWDVHAVLFAVLVGVGAQLGSTAHRRGSTVAAGAARATALAVVGLSLAELETRAAIVLVNLAVVTLAVSWAARRSTVVVAAVALGIALVAPVLAHLARGEMQGPWHPDVAWSDLEDPTHALATLLVATSYPALLWTVLGLLGVLAARAYLPGDGRPARPAALALTGLGLVLVGRVGSILALVLTGRTALLEAEQQAALEESALPDDLDRLSLVGAYLPSTPSLLVSGGLALLVLAGVLGLCRSDRVRGSLVVRAAADVGSMTLSAYALHVLMLPGTEVALDAWPGLDPWWLYLAHVTVIAVALLTWRRTLRRPASVGPLEWPTRAAISAVTRRSGPTPAPGSPRRPA</sequence>
<feature type="transmembrane region" description="Helical" evidence="2">
    <location>
        <begin position="7"/>
        <end position="28"/>
    </location>
</feature>
<keyword evidence="2" id="KW-0472">Membrane</keyword>
<feature type="domain" description="DUF418" evidence="3">
    <location>
        <begin position="264"/>
        <end position="361"/>
    </location>
</feature>
<evidence type="ECO:0000313" key="5">
    <source>
        <dbReference type="Proteomes" id="UP001521931"/>
    </source>
</evidence>
<keyword evidence="2" id="KW-1133">Transmembrane helix</keyword>
<organism evidence="4 5">
    <name type="scientific">Arsenicicoccus bolidensis</name>
    <dbReference type="NCBI Taxonomy" id="229480"/>
    <lineage>
        <taxon>Bacteria</taxon>
        <taxon>Bacillati</taxon>
        <taxon>Actinomycetota</taxon>
        <taxon>Actinomycetes</taxon>
        <taxon>Micrococcales</taxon>
        <taxon>Intrasporangiaceae</taxon>
        <taxon>Arsenicicoccus</taxon>
    </lineage>
</organism>
<dbReference type="InterPro" id="IPR007349">
    <property type="entry name" value="DUF418"/>
</dbReference>
<keyword evidence="5" id="KW-1185">Reference proteome</keyword>
<feature type="compositionally biased region" description="Pro residues" evidence="1">
    <location>
        <begin position="372"/>
        <end position="382"/>
    </location>
</feature>
<gene>
    <name evidence="4" type="ORF">MHL29_04855</name>
</gene>
<dbReference type="Proteomes" id="UP001521931">
    <property type="component" value="Unassembled WGS sequence"/>
</dbReference>
<feature type="transmembrane region" description="Helical" evidence="2">
    <location>
        <begin position="250"/>
        <end position="273"/>
    </location>
</feature>
<evidence type="ECO:0000256" key="2">
    <source>
        <dbReference type="SAM" id="Phobius"/>
    </source>
</evidence>
<feature type="transmembrane region" description="Helical" evidence="2">
    <location>
        <begin position="285"/>
        <end position="304"/>
    </location>
</feature>
<keyword evidence="2" id="KW-0812">Transmembrane</keyword>